<reference evidence="5" key="1">
    <citation type="submission" date="2023-03" db="EMBL/GenBank/DDBJ databases">
        <title>Massive genome expansion in bonnet fungi (Mycena s.s.) driven by repeated elements and novel gene families across ecological guilds.</title>
        <authorList>
            <consortium name="Lawrence Berkeley National Laboratory"/>
            <person name="Harder C.B."/>
            <person name="Miyauchi S."/>
            <person name="Viragh M."/>
            <person name="Kuo A."/>
            <person name="Thoen E."/>
            <person name="Andreopoulos B."/>
            <person name="Lu D."/>
            <person name="Skrede I."/>
            <person name="Drula E."/>
            <person name="Henrissat B."/>
            <person name="Morin E."/>
            <person name="Kohler A."/>
            <person name="Barry K."/>
            <person name="LaButti K."/>
            <person name="Morin E."/>
            <person name="Salamov A."/>
            <person name="Lipzen A."/>
            <person name="Mereny Z."/>
            <person name="Hegedus B."/>
            <person name="Baldrian P."/>
            <person name="Stursova M."/>
            <person name="Weitz H."/>
            <person name="Taylor A."/>
            <person name="Grigoriev I.V."/>
            <person name="Nagy L.G."/>
            <person name="Martin F."/>
            <person name="Kauserud H."/>
        </authorList>
    </citation>
    <scope>NUCLEOTIDE SEQUENCE</scope>
    <source>
        <strain evidence="5">9144</strain>
    </source>
</reference>
<feature type="compositionally biased region" description="Basic residues" evidence="4">
    <location>
        <begin position="89"/>
        <end position="98"/>
    </location>
</feature>
<name>A0AAD6Y4Z8_9AGAR</name>
<evidence type="ECO:0000313" key="5">
    <source>
        <dbReference type="EMBL" id="KAJ7191762.1"/>
    </source>
</evidence>
<sequence length="168" mass="17951">MRVANRKRSGVTAVTPRACTDDDVLPNLSKLPPKSSRPRSSRTSAPAPPTTPSSRSSAPSTTPQLASSSAPPALLPMAYSPSSGSWTRSPKRRARSRPSRTPPRASGFRTFYDRVAELSPALHATLPVPAGARDEAGAYFVAAWGSRTRIDYGSGMELNFLCWLCAAH</sequence>
<dbReference type="InterPro" id="IPR037218">
    <property type="entry name" value="PTPA_sf"/>
</dbReference>
<dbReference type="InterPro" id="IPR004327">
    <property type="entry name" value="Phstyr_phstse_ac"/>
</dbReference>
<evidence type="ECO:0000256" key="3">
    <source>
        <dbReference type="RuleBase" id="RU361210"/>
    </source>
</evidence>
<dbReference type="GO" id="GO:0005634">
    <property type="term" value="C:nucleus"/>
    <property type="evidence" value="ECO:0007669"/>
    <property type="project" value="TreeGrafter"/>
</dbReference>
<dbReference type="EC" id="5.2.1.8" evidence="3"/>
<comment type="catalytic activity">
    <reaction evidence="3">
        <text>[protein]-peptidylproline (omega=180) = [protein]-peptidylproline (omega=0)</text>
        <dbReference type="Rhea" id="RHEA:16237"/>
        <dbReference type="Rhea" id="RHEA-COMP:10747"/>
        <dbReference type="Rhea" id="RHEA-COMP:10748"/>
        <dbReference type="ChEBI" id="CHEBI:83833"/>
        <dbReference type="ChEBI" id="CHEBI:83834"/>
        <dbReference type="EC" id="5.2.1.8"/>
    </reaction>
</comment>
<protein>
    <recommendedName>
        <fullName evidence="3">Serine/threonine-protein phosphatase 2A activator</fullName>
        <ecNumber evidence="3">5.2.1.8</ecNumber>
    </recommendedName>
    <alternativeName>
        <fullName evidence="3">Phosphotyrosyl phosphatase activator</fullName>
    </alternativeName>
</protein>
<dbReference type="GO" id="GO:0003755">
    <property type="term" value="F:peptidyl-prolyl cis-trans isomerase activity"/>
    <property type="evidence" value="ECO:0007669"/>
    <property type="project" value="UniProtKB-KW"/>
</dbReference>
<comment type="caution">
    <text evidence="5">The sequence shown here is derived from an EMBL/GenBank/DDBJ whole genome shotgun (WGS) entry which is preliminary data.</text>
</comment>
<keyword evidence="3" id="KW-0963">Cytoplasm</keyword>
<comment type="subcellular location">
    <subcellularLocation>
        <location evidence="3">Cytoplasm</location>
    </subcellularLocation>
</comment>
<dbReference type="AlphaFoldDB" id="A0AAD6Y4Z8"/>
<keyword evidence="3" id="KW-0413">Isomerase</keyword>
<dbReference type="GO" id="GO:0000159">
    <property type="term" value="C:protein phosphatase type 2A complex"/>
    <property type="evidence" value="ECO:0007669"/>
    <property type="project" value="TreeGrafter"/>
</dbReference>
<dbReference type="GO" id="GO:0005737">
    <property type="term" value="C:cytoplasm"/>
    <property type="evidence" value="ECO:0007669"/>
    <property type="project" value="UniProtKB-SubCell"/>
</dbReference>
<dbReference type="GO" id="GO:0008160">
    <property type="term" value="F:protein tyrosine phosphatase activator activity"/>
    <property type="evidence" value="ECO:0007669"/>
    <property type="project" value="TreeGrafter"/>
</dbReference>
<feature type="compositionally biased region" description="Low complexity" evidence="4">
    <location>
        <begin position="52"/>
        <end position="83"/>
    </location>
</feature>
<comment type="similarity">
    <text evidence="1 3">Belongs to the PTPA-type PPIase family.</text>
</comment>
<dbReference type="EMBL" id="JARJCW010000128">
    <property type="protein sequence ID" value="KAJ7191762.1"/>
    <property type="molecule type" value="Genomic_DNA"/>
</dbReference>
<dbReference type="GO" id="GO:0007052">
    <property type="term" value="P:mitotic spindle organization"/>
    <property type="evidence" value="ECO:0007669"/>
    <property type="project" value="TreeGrafter"/>
</dbReference>
<proteinExistence type="inferred from homology"/>
<evidence type="ECO:0000256" key="2">
    <source>
        <dbReference type="ARBA" id="ARBA00025287"/>
    </source>
</evidence>
<keyword evidence="3" id="KW-0697">Rotamase</keyword>
<comment type="function">
    <text evidence="2">PPIases accelerate the folding of proteins. It catalyzes the cis-trans isomerization of proline imidic peptide bonds in oligopeptides. Acts as a regulatory subunit for PP2A-like phosphatases modulating their activity or substrate specificity, probably by inducing a conformational change in the catalytic subunit, a direct target of the PPIase. Can reactivate inactive phosphatase PP2A-phosphatase methylesterase complexes (PP2Ai) in presence of ATP and Mg(2+) by dissociating the inactive form from the complex.</text>
</comment>
<accession>A0AAD6Y4Z8</accession>
<evidence type="ECO:0000256" key="1">
    <source>
        <dbReference type="ARBA" id="ARBA00011019"/>
    </source>
</evidence>
<dbReference type="Pfam" id="PF03095">
    <property type="entry name" value="PTPA"/>
    <property type="match status" value="1"/>
</dbReference>
<dbReference type="SUPFAM" id="SSF140984">
    <property type="entry name" value="PTPA-like"/>
    <property type="match status" value="1"/>
</dbReference>
<gene>
    <name evidence="5" type="ORF">GGX14DRAFT_596924</name>
</gene>
<dbReference type="PANTHER" id="PTHR10012:SF5">
    <property type="entry name" value="SERINE_THREONINE-PROTEIN PHOSPHATASE 2A ACTIVATOR 2"/>
    <property type="match status" value="1"/>
</dbReference>
<dbReference type="PANTHER" id="PTHR10012">
    <property type="entry name" value="SERINE/THREONINE-PROTEIN PHOSPHATASE 2A REGULATORY SUBUNIT B"/>
    <property type="match status" value="1"/>
</dbReference>
<feature type="region of interest" description="Disordered" evidence="4">
    <location>
        <begin position="1"/>
        <end position="107"/>
    </location>
</feature>
<organism evidence="5 6">
    <name type="scientific">Mycena pura</name>
    <dbReference type="NCBI Taxonomy" id="153505"/>
    <lineage>
        <taxon>Eukaryota</taxon>
        <taxon>Fungi</taxon>
        <taxon>Dikarya</taxon>
        <taxon>Basidiomycota</taxon>
        <taxon>Agaricomycotina</taxon>
        <taxon>Agaricomycetes</taxon>
        <taxon>Agaricomycetidae</taxon>
        <taxon>Agaricales</taxon>
        <taxon>Marasmiineae</taxon>
        <taxon>Mycenaceae</taxon>
        <taxon>Mycena</taxon>
    </lineage>
</organism>
<dbReference type="Proteomes" id="UP001219525">
    <property type="component" value="Unassembled WGS sequence"/>
</dbReference>
<evidence type="ECO:0000313" key="6">
    <source>
        <dbReference type="Proteomes" id="UP001219525"/>
    </source>
</evidence>
<keyword evidence="6" id="KW-1185">Reference proteome</keyword>
<evidence type="ECO:0000256" key="4">
    <source>
        <dbReference type="SAM" id="MobiDB-lite"/>
    </source>
</evidence>